<sequence length="515" mass="55952">MSILKATAIFGSFTFLSRILGFARDILLASILGAGMVADCFVVAFKLPNFFRRLFAEGAFSAAFVPMFSATLEQDGREEAIVFAEEAFAGLLIVLLLLVGLMELFAPAVIYVLAGGFVDDRVKFDLAVLLTRITFPFILFISLVSLLGGILNSLGRFAETAAMPIILNIFLIAALVFFANMLDTPAHALAVAVSLAGLTQLFWLWVACRRAGYRIRLKWPHMTPKVRELLKIMAPAALGAGVIQMNLMLDMILASHLPDGSMSFLFYADRLNQLPIGVIGVALGTVLLPMLSREIAAGNGQQVIHSQNRAIEMGLFFTVPAAVAFIVVPYELIHVLLERNRFTPEDTVQTAMALAAYAAGLPAYVLAKVFSPGYFARKDTRTPVKFAMIALVVNVVLNIALMIPFKHVGLALATAISAWVNVALLCRGLMLRGHFHFDSRALNRLVRYVICSLLMGAVVWYVSTLTSPLIAGALAEKIAGISALVVTGIATYILLAFLTGAVRREDLAVLRRRKS</sequence>
<dbReference type="InterPro" id="IPR004268">
    <property type="entry name" value="MurJ"/>
</dbReference>
<comment type="pathway">
    <text evidence="10">Cell wall biogenesis; peptidoglycan biosynthesis.</text>
</comment>
<keyword evidence="10 11" id="KW-0813">Transport</keyword>
<dbReference type="GO" id="GO:0034204">
    <property type="term" value="P:lipid translocation"/>
    <property type="evidence" value="ECO:0007669"/>
    <property type="project" value="TreeGrafter"/>
</dbReference>
<evidence type="ECO:0000256" key="10">
    <source>
        <dbReference type="HAMAP-Rule" id="MF_02078"/>
    </source>
</evidence>
<keyword evidence="7 10" id="KW-0472">Membrane</keyword>
<feature type="transmembrane region" description="Helical" evidence="10">
    <location>
        <begin position="478"/>
        <end position="502"/>
    </location>
</feature>
<organism evidence="12 13">
    <name type="scientific">Emcibacter nanhaiensis</name>
    <dbReference type="NCBI Taxonomy" id="1505037"/>
    <lineage>
        <taxon>Bacteria</taxon>
        <taxon>Pseudomonadati</taxon>
        <taxon>Pseudomonadota</taxon>
        <taxon>Alphaproteobacteria</taxon>
        <taxon>Emcibacterales</taxon>
        <taxon>Emcibacteraceae</taxon>
        <taxon>Emcibacter</taxon>
    </lineage>
</organism>
<evidence type="ECO:0000256" key="8">
    <source>
        <dbReference type="ARBA" id="ARBA00060041"/>
    </source>
</evidence>
<dbReference type="OrthoDB" id="9816572at2"/>
<dbReference type="CDD" id="cd13123">
    <property type="entry name" value="MATE_MurJ_like"/>
    <property type="match status" value="1"/>
</dbReference>
<evidence type="ECO:0000313" key="13">
    <source>
        <dbReference type="Proteomes" id="UP000319148"/>
    </source>
</evidence>
<dbReference type="Pfam" id="PF03023">
    <property type="entry name" value="MurJ"/>
    <property type="match status" value="1"/>
</dbReference>
<comment type="subcellular location">
    <subcellularLocation>
        <location evidence="10">Cell inner membrane</location>
        <topology evidence="10">Multi-pass membrane protein</topology>
    </subcellularLocation>
    <subcellularLocation>
        <location evidence="1">Cell membrane</location>
        <topology evidence="1">Multi-pass membrane protein</topology>
    </subcellularLocation>
</comment>
<evidence type="ECO:0000313" key="12">
    <source>
        <dbReference type="EMBL" id="TPD59776.1"/>
    </source>
</evidence>
<keyword evidence="10" id="KW-0997">Cell inner membrane</keyword>
<evidence type="ECO:0000256" key="2">
    <source>
        <dbReference type="ARBA" id="ARBA00022475"/>
    </source>
</evidence>
<feature type="transmembrane region" description="Helical" evidence="10">
    <location>
        <begin position="161"/>
        <end position="182"/>
    </location>
</feature>
<dbReference type="InterPro" id="IPR051050">
    <property type="entry name" value="Lipid_II_flippase_MurJ/MviN"/>
</dbReference>
<dbReference type="PANTHER" id="PTHR47019">
    <property type="entry name" value="LIPID II FLIPPASE MURJ"/>
    <property type="match status" value="1"/>
</dbReference>
<keyword evidence="13" id="KW-1185">Reference proteome</keyword>
<name>A0A501PJ46_9PROT</name>
<reference evidence="13" key="1">
    <citation type="submission" date="2019-06" db="EMBL/GenBank/DDBJ databases">
        <title>The complete genome of Emcibacter congregatus ZYLT.</title>
        <authorList>
            <person name="Zhao Z."/>
        </authorList>
    </citation>
    <scope>NUCLEOTIDE SEQUENCE [LARGE SCALE GENOMIC DNA]</scope>
    <source>
        <strain evidence="13">MCCC 1A06723</strain>
    </source>
</reference>
<keyword evidence="5 10" id="KW-0573">Peptidoglycan synthesis</keyword>
<feature type="transmembrane region" description="Helical" evidence="10">
    <location>
        <begin position="229"/>
        <end position="254"/>
    </location>
</feature>
<evidence type="ECO:0000256" key="7">
    <source>
        <dbReference type="ARBA" id="ARBA00023136"/>
    </source>
</evidence>
<keyword evidence="3 10" id="KW-0812">Transmembrane</keyword>
<evidence type="ECO:0000256" key="4">
    <source>
        <dbReference type="ARBA" id="ARBA00022960"/>
    </source>
</evidence>
<keyword evidence="6 10" id="KW-1133">Transmembrane helix</keyword>
<keyword evidence="2 10" id="KW-1003">Cell membrane</keyword>
<dbReference type="PIRSF" id="PIRSF002869">
    <property type="entry name" value="MviN"/>
    <property type="match status" value="1"/>
</dbReference>
<feature type="transmembrane region" description="Helical" evidence="10">
    <location>
        <begin position="188"/>
        <end position="208"/>
    </location>
</feature>
<dbReference type="EMBL" id="VFIY01000010">
    <property type="protein sequence ID" value="TPD59776.1"/>
    <property type="molecule type" value="Genomic_DNA"/>
</dbReference>
<evidence type="ECO:0000256" key="3">
    <source>
        <dbReference type="ARBA" id="ARBA00022692"/>
    </source>
</evidence>
<feature type="transmembrane region" description="Helical" evidence="10">
    <location>
        <begin position="386"/>
        <end position="405"/>
    </location>
</feature>
<feature type="transmembrane region" description="Helical" evidence="10">
    <location>
        <begin position="26"/>
        <end position="45"/>
    </location>
</feature>
<dbReference type="AlphaFoldDB" id="A0A501PJ46"/>
<accession>A0A501PJ46</accession>
<dbReference type="UniPathway" id="UPA00219"/>
<feature type="transmembrane region" description="Helical" evidence="10">
    <location>
        <begin position="87"/>
        <end position="113"/>
    </location>
</feature>
<evidence type="ECO:0000256" key="5">
    <source>
        <dbReference type="ARBA" id="ARBA00022984"/>
    </source>
</evidence>
<protein>
    <recommendedName>
        <fullName evidence="10">Probable lipid II flippase MurJ</fullName>
    </recommendedName>
</protein>
<dbReference type="GO" id="GO:0015648">
    <property type="term" value="F:lipid-linked peptidoglycan transporter activity"/>
    <property type="evidence" value="ECO:0007669"/>
    <property type="project" value="UniProtKB-UniRule"/>
</dbReference>
<feature type="transmembrane region" description="Helical" evidence="10">
    <location>
        <begin position="313"/>
        <end position="336"/>
    </location>
</feature>
<dbReference type="PRINTS" id="PR01806">
    <property type="entry name" value="VIRFACTRMVIN"/>
</dbReference>
<dbReference type="PANTHER" id="PTHR47019:SF1">
    <property type="entry name" value="LIPID II FLIPPASE MURJ"/>
    <property type="match status" value="1"/>
</dbReference>
<proteinExistence type="inferred from homology"/>
<feature type="transmembrane region" description="Helical" evidence="10">
    <location>
        <begin position="133"/>
        <end position="154"/>
    </location>
</feature>
<feature type="transmembrane region" description="Helical" evidence="10">
    <location>
        <begin position="411"/>
        <end position="433"/>
    </location>
</feature>
<feature type="transmembrane region" description="Helical" evidence="10">
    <location>
        <begin position="274"/>
        <end position="292"/>
    </location>
</feature>
<dbReference type="GO" id="GO:0009252">
    <property type="term" value="P:peptidoglycan biosynthetic process"/>
    <property type="evidence" value="ECO:0007669"/>
    <property type="project" value="UniProtKB-UniRule"/>
</dbReference>
<dbReference type="GO" id="GO:0008360">
    <property type="term" value="P:regulation of cell shape"/>
    <property type="evidence" value="ECO:0007669"/>
    <property type="project" value="UniProtKB-UniRule"/>
</dbReference>
<dbReference type="HAMAP" id="MF_02078">
    <property type="entry name" value="MurJ_MviN"/>
    <property type="match status" value="1"/>
</dbReference>
<evidence type="ECO:0000256" key="11">
    <source>
        <dbReference type="PIRNR" id="PIRNR002869"/>
    </source>
</evidence>
<feature type="transmembrane region" description="Helical" evidence="10">
    <location>
        <begin position="445"/>
        <end position="463"/>
    </location>
</feature>
<comment type="function">
    <text evidence="8 10 11">Involved in peptidoglycan biosynthesis. Transports lipid-linked peptidoglycan precursors from the inner to the outer leaflet of the cytoplasmic membrane.</text>
</comment>
<keyword evidence="10 11" id="KW-0961">Cell wall biogenesis/degradation</keyword>
<evidence type="ECO:0000256" key="1">
    <source>
        <dbReference type="ARBA" id="ARBA00004651"/>
    </source>
</evidence>
<gene>
    <name evidence="10 12" type="primary">murJ</name>
    <name evidence="12" type="ORF">FIV46_09800</name>
</gene>
<dbReference type="GO" id="GO:0071555">
    <property type="term" value="P:cell wall organization"/>
    <property type="evidence" value="ECO:0007669"/>
    <property type="project" value="UniProtKB-UniRule"/>
</dbReference>
<feature type="transmembrane region" description="Helical" evidence="10">
    <location>
        <begin position="348"/>
        <end position="366"/>
    </location>
</feature>
<comment type="caution">
    <text evidence="12">The sequence shown here is derived from an EMBL/GenBank/DDBJ whole genome shotgun (WGS) entry which is preliminary data.</text>
</comment>
<dbReference type="NCBIfam" id="TIGR01695">
    <property type="entry name" value="murJ_mviN"/>
    <property type="match status" value="1"/>
</dbReference>
<comment type="similarity">
    <text evidence="9 10 11">Belongs to the MurJ/MviN family.</text>
</comment>
<dbReference type="RefSeq" id="WP_139940748.1">
    <property type="nucleotide sequence ID" value="NZ_JBHSYP010000006.1"/>
</dbReference>
<evidence type="ECO:0000256" key="9">
    <source>
        <dbReference type="ARBA" id="ARBA00061532"/>
    </source>
</evidence>
<evidence type="ECO:0000256" key="6">
    <source>
        <dbReference type="ARBA" id="ARBA00022989"/>
    </source>
</evidence>
<dbReference type="Proteomes" id="UP000319148">
    <property type="component" value="Unassembled WGS sequence"/>
</dbReference>
<dbReference type="GO" id="GO:0005886">
    <property type="term" value="C:plasma membrane"/>
    <property type="evidence" value="ECO:0007669"/>
    <property type="project" value="UniProtKB-SubCell"/>
</dbReference>
<keyword evidence="4 10" id="KW-0133">Cell shape</keyword>